<dbReference type="Proteomes" id="UP000032160">
    <property type="component" value="Chromosome I"/>
</dbReference>
<dbReference type="KEGG" id="pect:BN1012_Phect1995"/>
<dbReference type="HOGENOM" id="CLU_1728018_0_0_5"/>
<keyword evidence="1" id="KW-0732">Signal</keyword>
<accession>X5M9J5</accession>
<feature type="signal peptide" evidence="1">
    <location>
        <begin position="1"/>
        <end position="18"/>
    </location>
</feature>
<sequence length="151" mass="15389">MALAGACAFTIGGMAAFANGGPASLDTDAAVPALATSVVHITATAPAFAGEEAGFSTESDTPPFGYTYVIYFPVDGSDLTDPARDTLDVIAAEVTGLDLSHVSLATEDGPVERTQVVRDALVEMGVPARWIGEDIEDPESIGPISMAPMGS</sequence>
<proteinExistence type="predicted"/>
<reference evidence="2 3" key="1">
    <citation type="journal article" date="2014" name="Front. Genet.">
        <title>Genome and metabolic network of "Candidatus Phaeomarinobacter ectocarpi" Ec32, a new candidate genus of Alphaproteobacteria frequently associated with brown algae.</title>
        <authorList>
            <person name="Dittami S.M."/>
            <person name="Barbeyron T."/>
            <person name="Boyen C."/>
            <person name="Cambefort J."/>
            <person name="Collet G."/>
            <person name="Delage L."/>
            <person name="Gobet A."/>
            <person name="Groisillier A."/>
            <person name="Leblanc C."/>
            <person name="Michel G."/>
            <person name="Scornet D."/>
            <person name="Siegel A."/>
            <person name="Tapia J.E."/>
            <person name="Tonon T."/>
        </authorList>
    </citation>
    <scope>NUCLEOTIDE SEQUENCE [LARGE SCALE GENOMIC DNA]</scope>
    <source>
        <strain evidence="2 3">Ec32</strain>
    </source>
</reference>
<organism evidence="2 3">
    <name type="scientific">Candidatus Phaeomarinibacter ectocarpi</name>
    <dbReference type="NCBI Taxonomy" id="1458461"/>
    <lineage>
        <taxon>Bacteria</taxon>
        <taxon>Pseudomonadati</taxon>
        <taxon>Pseudomonadota</taxon>
        <taxon>Alphaproteobacteria</taxon>
        <taxon>Hyphomicrobiales</taxon>
        <taxon>Parvibaculaceae</taxon>
        <taxon>Candidatus Phaeomarinibacter</taxon>
    </lineage>
</organism>
<evidence type="ECO:0000256" key="1">
    <source>
        <dbReference type="SAM" id="SignalP"/>
    </source>
</evidence>
<protein>
    <submittedName>
        <fullName evidence="2">Uncharacterized protein</fullName>
    </submittedName>
</protein>
<dbReference type="EMBL" id="HG966617">
    <property type="protein sequence ID" value="CDO60208.1"/>
    <property type="molecule type" value="Genomic_DNA"/>
</dbReference>
<dbReference type="AlphaFoldDB" id="X5M9J5"/>
<name>X5M9J5_9HYPH</name>
<evidence type="ECO:0000313" key="3">
    <source>
        <dbReference type="Proteomes" id="UP000032160"/>
    </source>
</evidence>
<keyword evidence="3" id="KW-1185">Reference proteome</keyword>
<feature type="chain" id="PRO_5004958792" evidence="1">
    <location>
        <begin position="19"/>
        <end position="151"/>
    </location>
</feature>
<evidence type="ECO:0000313" key="2">
    <source>
        <dbReference type="EMBL" id="CDO60208.1"/>
    </source>
</evidence>
<gene>
    <name evidence="2" type="ORF">BN1012_Phect1995</name>
</gene>